<name>A0A1G6WLG2_9PSEU</name>
<reference evidence="2" key="1">
    <citation type="submission" date="2016-10" db="EMBL/GenBank/DDBJ databases">
        <authorList>
            <person name="Varghese N."/>
            <person name="Submissions S."/>
        </authorList>
    </citation>
    <scope>NUCLEOTIDE SEQUENCE [LARGE SCALE GENOMIC DNA]</scope>
    <source>
        <strain evidence="2">IBRC-M 10403</strain>
    </source>
</reference>
<sequence length="37" mass="4087">MGDLFRYRILGQGDTARSFPRSCVAASLIRPAAPHVR</sequence>
<accession>A0A1G6WLG2</accession>
<dbReference type="EMBL" id="FMZZ01000015">
    <property type="protein sequence ID" value="SDD66790.1"/>
    <property type="molecule type" value="Genomic_DNA"/>
</dbReference>
<evidence type="ECO:0000313" key="1">
    <source>
        <dbReference type="EMBL" id="SDD66790.1"/>
    </source>
</evidence>
<keyword evidence="2" id="KW-1185">Reference proteome</keyword>
<organism evidence="1 2">
    <name type="scientific">Actinokineospora iranica</name>
    <dbReference type="NCBI Taxonomy" id="1271860"/>
    <lineage>
        <taxon>Bacteria</taxon>
        <taxon>Bacillati</taxon>
        <taxon>Actinomycetota</taxon>
        <taxon>Actinomycetes</taxon>
        <taxon>Pseudonocardiales</taxon>
        <taxon>Pseudonocardiaceae</taxon>
        <taxon>Actinokineospora</taxon>
    </lineage>
</organism>
<dbReference type="AlphaFoldDB" id="A0A1G6WLG2"/>
<evidence type="ECO:0000313" key="2">
    <source>
        <dbReference type="Proteomes" id="UP000199501"/>
    </source>
</evidence>
<proteinExistence type="predicted"/>
<protein>
    <submittedName>
        <fullName evidence="1">Uncharacterized protein</fullName>
    </submittedName>
</protein>
<gene>
    <name evidence="1" type="ORF">SAMN05216174_11574</name>
</gene>
<dbReference type="Proteomes" id="UP000199501">
    <property type="component" value="Unassembled WGS sequence"/>
</dbReference>